<dbReference type="Pfam" id="PF00098">
    <property type="entry name" value="zf-CCHC"/>
    <property type="match status" value="3"/>
</dbReference>
<dbReference type="GO" id="GO:0003676">
    <property type="term" value="F:nucleic acid binding"/>
    <property type="evidence" value="ECO:0007669"/>
    <property type="project" value="InterPro"/>
</dbReference>
<dbReference type="AlphaFoldDB" id="A0AAD3Y5M4"/>
<evidence type="ECO:0000256" key="2">
    <source>
        <dbReference type="ARBA" id="ARBA00022737"/>
    </source>
</evidence>
<feature type="region of interest" description="Disordered" evidence="6">
    <location>
        <begin position="1"/>
        <end position="69"/>
    </location>
</feature>
<accession>A0AAD3Y5M4</accession>
<reference evidence="8" key="1">
    <citation type="submission" date="2023-05" db="EMBL/GenBank/DDBJ databases">
        <title>Nepenthes gracilis genome sequencing.</title>
        <authorList>
            <person name="Fukushima K."/>
        </authorList>
    </citation>
    <scope>NUCLEOTIDE SEQUENCE</scope>
    <source>
        <strain evidence="8">SING2019-196</strain>
    </source>
</reference>
<evidence type="ECO:0000256" key="3">
    <source>
        <dbReference type="ARBA" id="ARBA00022771"/>
    </source>
</evidence>
<dbReference type="InterPro" id="IPR025836">
    <property type="entry name" value="Zn_knuckle_CX2CX4HX4C"/>
</dbReference>
<evidence type="ECO:0000256" key="6">
    <source>
        <dbReference type="SAM" id="MobiDB-lite"/>
    </source>
</evidence>
<feature type="region of interest" description="Disordered" evidence="6">
    <location>
        <begin position="246"/>
        <end position="276"/>
    </location>
</feature>
<evidence type="ECO:0000256" key="1">
    <source>
        <dbReference type="ARBA" id="ARBA00022723"/>
    </source>
</evidence>
<feature type="compositionally biased region" description="Basic and acidic residues" evidence="6">
    <location>
        <begin position="14"/>
        <end position="24"/>
    </location>
</feature>
<name>A0AAD3Y5M4_NEPGR</name>
<evidence type="ECO:0000313" key="8">
    <source>
        <dbReference type="EMBL" id="GMH28124.1"/>
    </source>
</evidence>
<dbReference type="PANTHER" id="PTHR47798:SF2">
    <property type="entry name" value="CCHC-TYPE DOMAIN-CONTAINING PROTEIN"/>
    <property type="match status" value="1"/>
</dbReference>
<evidence type="ECO:0000313" key="9">
    <source>
        <dbReference type="Proteomes" id="UP001279734"/>
    </source>
</evidence>
<sequence length="283" mass="31755">MVSKRQKLARKRFKEANPELHPKPEPTPTKDPTQKKKKAKFKRKKSETKGGKTIDKSRKSTFRKHPLRVPGSKPGEACFICKAKDHIAKQCPQKAQWEKNKICLLCRHRGHTLKNCPSKQHEASDKKLCYNCGEIGHSLSNCPHPLQDGGTKYADCFICKEHGHLSKNCPRNKHGIYPKGGCCKICGGLTHLAKDCPNKGHQVSSAVVTAMDASKREAAEREKPRRQLMRLVSGDDLEDDFMIKVNDTGPIKPRKRKTDSTAQPIDGYHPKVKNPGPKVVIFS</sequence>
<dbReference type="SMART" id="SM00343">
    <property type="entry name" value="ZnF_C2HC"/>
    <property type="match status" value="5"/>
</dbReference>
<dbReference type="InterPro" id="IPR036875">
    <property type="entry name" value="Znf_CCHC_sf"/>
</dbReference>
<organism evidence="8 9">
    <name type="scientific">Nepenthes gracilis</name>
    <name type="common">Slender pitcher plant</name>
    <dbReference type="NCBI Taxonomy" id="150966"/>
    <lineage>
        <taxon>Eukaryota</taxon>
        <taxon>Viridiplantae</taxon>
        <taxon>Streptophyta</taxon>
        <taxon>Embryophyta</taxon>
        <taxon>Tracheophyta</taxon>
        <taxon>Spermatophyta</taxon>
        <taxon>Magnoliopsida</taxon>
        <taxon>eudicotyledons</taxon>
        <taxon>Gunneridae</taxon>
        <taxon>Pentapetalae</taxon>
        <taxon>Caryophyllales</taxon>
        <taxon>Nepenthaceae</taxon>
        <taxon>Nepenthes</taxon>
    </lineage>
</organism>
<dbReference type="InterPro" id="IPR001878">
    <property type="entry name" value="Znf_CCHC"/>
</dbReference>
<feature type="domain" description="CCHC-type" evidence="7">
    <location>
        <begin position="156"/>
        <end position="171"/>
    </location>
</feature>
<dbReference type="PROSITE" id="PS50158">
    <property type="entry name" value="ZF_CCHC"/>
    <property type="match status" value="2"/>
</dbReference>
<feature type="compositionally biased region" description="Basic residues" evidence="6">
    <location>
        <begin position="1"/>
        <end position="13"/>
    </location>
</feature>
<dbReference type="Pfam" id="PF14392">
    <property type="entry name" value="zf-CCHC_4"/>
    <property type="match status" value="2"/>
</dbReference>
<dbReference type="PANTHER" id="PTHR47798">
    <property type="entry name" value="OS04G0555800 PROTEIN"/>
    <property type="match status" value="1"/>
</dbReference>
<gene>
    <name evidence="8" type="ORF">Nepgr_029967</name>
</gene>
<evidence type="ECO:0000256" key="5">
    <source>
        <dbReference type="PROSITE-ProRule" id="PRU00047"/>
    </source>
</evidence>
<keyword evidence="9" id="KW-1185">Reference proteome</keyword>
<keyword evidence="3 5" id="KW-0863">Zinc-finger</keyword>
<dbReference type="SUPFAM" id="SSF57756">
    <property type="entry name" value="Retrovirus zinc finger-like domains"/>
    <property type="match status" value="2"/>
</dbReference>
<keyword evidence="2" id="KW-0677">Repeat</keyword>
<feature type="domain" description="CCHC-type" evidence="7">
    <location>
        <begin position="129"/>
        <end position="143"/>
    </location>
</feature>
<proteinExistence type="predicted"/>
<evidence type="ECO:0000259" key="7">
    <source>
        <dbReference type="PROSITE" id="PS50158"/>
    </source>
</evidence>
<dbReference type="Gene3D" id="4.10.60.10">
    <property type="entry name" value="Zinc finger, CCHC-type"/>
    <property type="match status" value="2"/>
</dbReference>
<dbReference type="FunFam" id="4.10.60.10:FF:000091">
    <property type="entry name" value="Zinc finger CCHC-type-containing 9"/>
    <property type="match status" value="1"/>
</dbReference>
<comment type="caution">
    <text evidence="8">The sequence shown here is derived from an EMBL/GenBank/DDBJ whole genome shotgun (WGS) entry which is preliminary data.</text>
</comment>
<dbReference type="EMBL" id="BSYO01000034">
    <property type="protein sequence ID" value="GMH28124.1"/>
    <property type="molecule type" value="Genomic_DNA"/>
</dbReference>
<keyword evidence="1" id="KW-0479">Metal-binding</keyword>
<dbReference type="GO" id="GO:0008270">
    <property type="term" value="F:zinc ion binding"/>
    <property type="evidence" value="ECO:0007669"/>
    <property type="project" value="UniProtKB-KW"/>
</dbReference>
<keyword evidence="4" id="KW-0862">Zinc</keyword>
<feature type="compositionally biased region" description="Basic residues" evidence="6">
    <location>
        <begin position="35"/>
        <end position="46"/>
    </location>
</feature>
<evidence type="ECO:0000256" key="4">
    <source>
        <dbReference type="ARBA" id="ARBA00022833"/>
    </source>
</evidence>
<dbReference type="Proteomes" id="UP001279734">
    <property type="component" value="Unassembled WGS sequence"/>
</dbReference>
<protein>
    <recommendedName>
        <fullName evidence="7">CCHC-type domain-containing protein</fullName>
    </recommendedName>
</protein>
<feature type="compositionally biased region" description="Basic and acidic residues" evidence="6">
    <location>
        <begin position="47"/>
        <end position="58"/>
    </location>
</feature>